<proteinExistence type="predicted"/>
<organism evidence="1">
    <name type="scientific">hydrothermal vent metagenome</name>
    <dbReference type="NCBI Taxonomy" id="652676"/>
    <lineage>
        <taxon>unclassified sequences</taxon>
        <taxon>metagenomes</taxon>
        <taxon>ecological metagenomes</taxon>
    </lineage>
</organism>
<evidence type="ECO:0000313" key="1">
    <source>
        <dbReference type="EMBL" id="VAX39606.1"/>
    </source>
</evidence>
<gene>
    <name evidence="1" type="ORF">MNBD_PLANCTO02-2941</name>
</gene>
<sequence>MKQFLCAFTLLLITTPLFAAEDAKTWEGTWNNRKYGTKGPLKCVATEGEKGVWTATFTGKFQGDPFTYKATFQSKKNKRKKQLDLSGKATIRGHKYQWVGLMKGKSLKGKYKSSIGYFGTFILKESNR</sequence>
<name>A0A3B1D9T0_9ZZZZ</name>
<dbReference type="EMBL" id="UOGL01000346">
    <property type="protein sequence ID" value="VAX39606.1"/>
    <property type="molecule type" value="Genomic_DNA"/>
</dbReference>
<accession>A0A3B1D9T0</accession>
<dbReference type="AlphaFoldDB" id="A0A3B1D9T0"/>
<reference evidence="1" key="1">
    <citation type="submission" date="2018-06" db="EMBL/GenBank/DDBJ databases">
        <authorList>
            <person name="Zhirakovskaya E."/>
        </authorList>
    </citation>
    <scope>NUCLEOTIDE SEQUENCE</scope>
</reference>
<protein>
    <submittedName>
        <fullName evidence="1">Uncharacterized protein</fullName>
    </submittedName>
</protein>